<feature type="region of interest" description="Disordered" evidence="1">
    <location>
        <begin position="1"/>
        <end position="34"/>
    </location>
</feature>
<sequence>MVERGGSGGGRPRRCGRVHRAGRGHGVQSPSPAPRWRPVLLGALLLLHATAGQAAADSGGSDVRLVYCLADDHRDELGQAALRLGVVRRPSRPAGPDTVRVPGSEGGVMSLDDWAHKHQSDFERVCDAVMAAAGDPPGASADKGGSGGLGGFLDGVYLLAAGAVLTLVGQATERISAERRTRDRQLTAAVQEFRRISWLYLAAYEQDPETDHAEALRARETLTGLLAQVPGPAPRREAARRLADSLPLTDRLPSSREGQLLLPRQRKSEADAVRTTLDLRIREVADLRRPAPLWWLPGTRGSDRPTSAGGPHA</sequence>
<reference evidence="2 3" key="1">
    <citation type="journal article" date="2019" name="Int. J. Syst. Evol. Microbiol.">
        <title>The Global Catalogue of Microorganisms (GCM) 10K type strain sequencing project: providing services to taxonomists for standard genome sequencing and annotation.</title>
        <authorList>
            <consortium name="The Broad Institute Genomics Platform"/>
            <consortium name="The Broad Institute Genome Sequencing Center for Infectious Disease"/>
            <person name="Wu L."/>
            <person name="Ma J."/>
        </authorList>
    </citation>
    <scope>NUCLEOTIDE SEQUENCE [LARGE SCALE GENOMIC DNA]</scope>
    <source>
        <strain evidence="2 3">JCM 3053</strain>
    </source>
</reference>
<feature type="compositionally biased region" description="Gly residues" evidence="1">
    <location>
        <begin position="1"/>
        <end position="10"/>
    </location>
</feature>
<name>A0ABN3UXJ3_9ACTN</name>
<gene>
    <name evidence="2" type="ORF">GCM10010104_02790</name>
</gene>
<feature type="compositionally biased region" description="Basic residues" evidence="1">
    <location>
        <begin position="11"/>
        <end position="23"/>
    </location>
</feature>
<accession>A0ABN3UXJ3</accession>
<comment type="caution">
    <text evidence="2">The sequence shown here is derived from an EMBL/GenBank/DDBJ whole genome shotgun (WGS) entry which is preliminary data.</text>
</comment>
<evidence type="ECO:0000313" key="2">
    <source>
        <dbReference type="EMBL" id="GAA2769169.1"/>
    </source>
</evidence>
<keyword evidence="3" id="KW-1185">Reference proteome</keyword>
<dbReference type="Proteomes" id="UP001501474">
    <property type="component" value="Unassembled WGS sequence"/>
</dbReference>
<feature type="region of interest" description="Disordered" evidence="1">
    <location>
        <begin position="247"/>
        <end position="267"/>
    </location>
</feature>
<dbReference type="RefSeq" id="WP_234845399.1">
    <property type="nucleotide sequence ID" value="NZ_BAAART010000003.1"/>
</dbReference>
<proteinExistence type="predicted"/>
<dbReference type="EMBL" id="BAAART010000003">
    <property type="protein sequence ID" value="GAA2769169.1"/>
    <property type="molecule type" value="Genomic_DNA"/>
</dbReference>
<evidence type="ECO:0000313" key="3">
    <source>
        <dbReference type="Proteomes" id="UP001501474"/>
    </source>
</evidence>
<organism evidence="2 3">
    <name type="scientific">Streptomyces indiaensis</name>
    <dbReference type="NCBI Taxonomy" id="284033"/>
    <lineage>
        <taxon>Bacteria</taxon>
        <taxon>Bacillati</taxon>
        <taxon>Actinomycetota</taxon>
        <taxon>Actinomycetes</taxon>
        <taxon>Kitasatosporales</taxon>
        <taxon>Streptomycetaceae</taxon>
        <taxon>Streptomyces</taxon>
    </lineage>
</organism>
<evidence type="ECO:0000256" key="1">
    <source>
        <dbReference type="SAM" id="MobiDB-lite"/>
    </source>
</evidence>
<protein>
    <submittedName>
        <fullName evidence="2">Uncharacterized protein</fullName>
    </submittedName>
</protein>